<proteinExistence type="inferred from homology"/>
<dbReference type="EC" id="2.7.6.5" evidence="5"/>
<dbReference type="SUPFAM" id="SSF81271">
    <property type="entry name" value="TGS-like"/>
    <property type="match status" value="1"/>
</dbReference>
<dbReference type="EMBL" id="UOFQ01000005">
    <property type="protein sequence ID" value="VAW84654.1"/>
    <property type="molecule type" value="Genomic_DNA"/>
</dbReference>
<dbReference type="CDD" id="cd04876">
    <property type="entry name" value="ACT_RelA-SpoT"/>
    <property type="match status" value="1"/>
</dbReference>
<dbReference type="SUPFAM" id="SSF109604">
    <property type="entry name" value="HD-domain/PDEase-like"/>
    <property type="match status" value="1"/>
</dbReference>
<keyword evidence="5" id="KW-0418">Kinase</keyword>
<feature type="domain" description="HD" evidence="3">
    <location>
        <begin position="65"/>
        <end position="164"/>
    </location>
</feature>
<dbReference type="PROSITE" id="PS51831">
    <property type="entry name" value="HD"/>
    <property type="match status" value="1"/>
</dbReference>
<dbReference type="EC" id="3.1.7.2" evidence="5"/>
<organism evidence="5">
    <name type="scientific">hydrothermal vent metagenome</name>
    <dbReference type="NCBI Taxonomy" id="652676"/>
    <lineage>
        <taxon>unclassified sequences</taxon>
        <taxon>metagenomes</taxon>
        <taxon>ecological metagenomes</taxon>
    </lineage>
</organism>
<dbReference type="PROSITE" id="PS51671">
    <property type="entry name" value="ACT"/>
    <property type="match status" value="1"/>
</dbReference>
<dbReference type="Pfam" id="PF02824">
    <property type="entry name" value="TGS"/>
    <property type="match status" value="1"/>
</dbReference>
<dbReference type="Pfam" id="PF04607">
    <property type="entry name" value="RelA_SpoT"/>
    <property type="match status" value="1"/>
</dbReference>
<dbReference type="GO" id="GO:0008728">
    <property type="term" value="F:GTP diphosphokinase activity"/>
    <property type="evidence" value="ECO:0007669"/>
    <property type="project" value="UniProtKB-EC"/>
</dbReference>
<dbReference type="GO" id="GO:0005886">
    <property type="term" value="C:plasma membrane"/>
    <property type="evidence" value="ECO:0007669"/>
    <property type="project" value="TreeGrafter"/>
</dbReference>
<dbReference type="FunFam" id="3.30.460.10:FF:000001">
    <property type="entry name" value="GTP pyrophosphokinase RelA"/>
    <property type="match status" value="1"/>
</dbReference>
<feature type="domain" description="ACT" evidence="2">
    <location>
        <begin position="673"/>
        <end position="747"/>
    </location>
</feature>
<dbReference type="CDD" id="cd00077">
    <property type="entry name" value="HDc"/>
    <property type="match status" value="1"/>
</dbReference>
<comment type="similarity">
    <text evidence="1">Belongs to the RelA/SpoT family.</text>
</comment>
<dbReference type="CDD" id="cd01668">
    <property type="entry name" value="TGS_RSH"/>
    <property type="match status" value="1"/>
</dbReference>
<dbReference type="InterPro" id="IPR033655">
    <property type="entry name" value="TGS_RelA/SpoT"/>
</dbReference>
<dbReference type="GO" id="GO:0008893">
    <property type="term" value="F:guanosine-3',5'-bis(diphosphate) 3'-diphosphatase activity"/>
    <property type="evidence" value="ECO:0007669"/>
    <property type="project" value="UniProtKB-EC"/>
</dbReference>
<dbReference type="Pfam" id="PF19296">
    <property type="entry name" value="RelA_AH_RIS"/>
    <property type="match status" value="1"/>
</dbReference>
<keyword evidence="5" id="KW-0378">Hydrolase</keyword>
<protein>
    <submittedName>
        <fullName evidence="5">Guanosine-3',5'-bis(Diphosphate) 3'-pyrophosphohydrolase / GTP pyrophosphokinase, (P)ppGpp synthetase II</fullName>
        <ecNumber evidence="5">2.7.6.5</ecNumber>
        <ecNumber evidence="5">3.1.7.2</ecNumber>
    </submittedName>
</protein>
<dbReference type="FunFam" id="3.10.20.30:FF:000002">
    <property type="entry name" value="GTP pyrophosphokinase (RelA/SpoT)"/>
    <property type="match status" value="1"/>
</dbReference>
<accession>A0A3B0ZTA5</accession>
<dbReference type="InterPro" id="IPR045600">
    <property type="entry name" value="RelA/SpoT_AH_RIS"/>
</dbReference>
<sequence>MSNSVPLEFPEITLPSEARADDAYETLCLALGDYLDEGQLANIYHAYLFGAKAHQGQMRKSGDPYITHPLAVATILAEMRMDADSIIAAILHDVIEDTPTGKEQVAELFGDDVASLVDGVSKLTQIEFESKVEAQAENFRKMLLAMVQDIRVIIIKLADRLHNMRTLGAMRSDKRRRIARETLDIYAPIANRLGMNGMRTELQELGFSEYFPMRHRVIAESVRKARGNRKEIVSKVQDAIEDCLQEDGLDGAVDGREKLLYSIYMKMQNKQLSFSEVFDVYAFRITVDSVDSCYRVLGAVHNLYKPLPGKFKDYIAIPKANGYQSLHTILFGPYGVPIEVQIRTRDMDRLAEAGVAAHWLYKQGDEEGSFAEGRSHRRVREWMLGLLEMQKSSGDSLEFLENVKIDLFPEEVYVFTPKGTIMELPRGSTAVDFAYAVHTDVGNRCVAAKIDRRLGPLSTQLMNGQTVRIITAPAAQPNPTWLNFVVTGKARTNIRYYLKHLQRDESIELGRRMLEQALKGYSLSLDELSPGYMQVIIDEFRCDTLEGVFEDIGLGNRPAPLVARRIAEAPIFKGDAQTRSQTLKHAFSRYMPAWLGGNKMRPLAISGTEGMVVTFARCCHPIPGDSIQGFVSAGRGIVVHTESCKNVADFRNSPEKWVDVRWEADTEGEFPVDIRVDVLNRRGVLATIASAIAEMDANINNVSIDGRDGKYSALTFSISVQGRVHLARVMRHVKAIEMVSRIMRIKG</sequence>
<dbReference type="InterPro" id="IPR004095">
    <property type="entry name" value="TGS"/>
</dbReference>
<dbReference type="GO" id="GO:0042594">
    <property type="term" value="P:response to starvation"/>
    <property type="evidence" value="ECO:0007669"/>
    <property type="project" value="TreeGrafter"/>
</dbReference>
<dbReference type="InterPro" id="IPR012676">
    <property type="entry name" value="TGS-like"/>
</dbReference>
<dbReference type="Gene3D" id="3.10.20.30">
    <property type="match status" value="1"/>
</dbReference>
<dbReference type="FunFam" id="1.10.3210.10:FF:000001">
    <property type="entry name" value="GTP pyrophosphokinase RelA"/>
    <property type="match status" value="1"/>
</dbReference>
<dbReference type="Pfam" id="PF13328">
    <property type="entry name" value="HD_4"/>
    <property type="match status" value="1"/>
</dbReference>
<evidence type="ECO:0000259" key="4">
    <source>
        <dbReference type="PROSITE" id="PS51880"/>
    </source>
</evidence>
<dbReference type="CDD" id="cd05399">
    <property type="entry name" value="NT_Rel-Spo_like"/>
    <property type="match status" value="1"/>
</dbReference>
<evidence type="ECO:0000259" key="3">
    <source>
        <dbReference type="PROSITE" id="PS51831"/>
    </source>
</evidence>
<dbReference type="InterPro" id="IPR045865">
    <property type="entry name" value="ACT-like_dom_sf"/>
</dbReference>
<keyword evidence="5" id="KW-0808">Transferase</keyword>
<reference evidence="5" key="1">
    <citation type="submission" date="2018-06" db="EMBL/GenBank/DDBJ databases">
        <authorList>
            <person name="Zhirakovskaya E."/>
        </authorList>
    </citation>
    <scope>NUCLEOTIDE SEQUENCE</scope>
</reference>
<dbReference type="Gene3D" id="3.30.70.260">
    <property type="match status" value="1"/>
</dbReference>
<name>A0A3B0ZTA5_9ZZZZ</name>
<dbReference type="AlphaFoldDB" id="A0A3B0ZTA5"/>
<dbReference type="PROSITE" id="PS51880">
    <property type="entry name" value="TGS"/>
    <property type="match status" value="1"/>
</dbReference>
<dbReference type="InterPro" id="IPR004811">
    <property type="entry name" value="RelA/Spo_fam"/>
</dbReference>
<gene>
    <name evidence="5" type="ORF">MNBD_GAMMA17-2120</name>
</gene>
<dbReference type="InterPro" id="IPR003607">
    <property type="entry name" value="HD/PDEase_dom"/>
</dbReference>
<dbReference type="Pfam" id="PF13291">
    <property type="entry name" value="ACT_4"/>
    <property type="match status" value="1"/>
</dbReference>
<dbReference type="Gene3D" id="3.30.460.10">
    <property type="entry name" value="Beta Polymerase, domain 2"/>
    <property type="match status" value="1"/>
</dbReference>
<evidence type="ECO:0000256" key="1">
    <source>
        <dbReference type="ARBA" id="ARBA00007476"/>
    </source>
</evidence>
<dbReference type="InterPro" id="IPR006674">
    <property type="entry name" value="HD_domain"/>
</dbReference>
<dbReference type="SMART" id="SM00954">
    <property type="entry name" value="RelA_SpoT"/>
    <property type="match status" value="1"/>
</dbReference>
<dbReference type="SUPFAM" id="SSF55021">
    <property type="entry name" value="ACT-like"/>
    <property type="match status" value="1"/>
</dbReference>
<evidence type="ECO:0000259" key="2">
    <source>
        <dbReference type="PROSITE" id="PS51671"/>
    </source>
</evidence>
<dbReference type="InterPro" id="IPR007685">
    <property type="entry name" value="RelA_SpoT"/>
</dbReference>
<dbReference type="PANTHER" id="PTHR21262">
    <property type="entry name" value="GUANOSINE-3',5'-BIS DIPHOSPHATE 3'-PYROPHOSPHOHYDROLASE"/>
    <property type="match status" value="1"/>
</dbReference>
<evidence type="ECO:0000313" key="5">
    <source>
        <dbReference type="EMBL" id="VAW84654.1"/>
    </source>
</evidence>
<dbReference type="NCBIfam" id="TIGR00691">
    <property type="entry name" value="spoT_relA"/>
    <property type="match status" value="1"/>
</dbReference>
<dbReference type="PANTHER" id="PTHR21262:SF36">
    <property type="entry name" value="BIFUNCTIONAL (P)PPGPP SYNTHASE_HYDROLASE SPOT"/>
    <property type="match status" value="1"/>
</dbReference>
<dbReference type="GO" id="GO:0015969">
    <property type="term" value="P:guanosine tetraphosphate metabolic process"/>
    <property type="evidence" value="ECO:0007669"/>
    <property type="project" value="InterPro"/>
</dbReference>
<dbReference type="InterPro" id="IPR012675">
    <property type="entry name" value="Beta-grasp_dom_sf"/>
</dbReference>
<dbReference type="SMART" id="SM00471">
    <property type="entry name" value="HDc"/>
    <property type="match status" value="1"/>
</dbReference>
<dbReference type="NCBIfam" id="NF008303">
    <property type="entry name" value="PRK11092.1"/>
    <property type="match status" value="1"/>
</dbReference>
<dbReference type="InterPro" id="IPR043519">
    <property type="entry name" value="NT_sf"/>
</dbReference>
<dbReference type="GO" id="GO:0016301">
    <property type="term" value="F:kinase activity"/>
    <property type="evidence" value="ECO:0007669"/>
    <property type="project" value="UniProtKB-KW"/>
</dbReference>
<feature type="domain" description="TGS" evidence="4">
    <location>
        <begin position="410"/>
        <end position="471"/>
    </location>
</feature>
<dbReference type="InterPro" id="IPR002912">
    <property type="entry name" value="ACT_dom"/>
</dbReference>
<dbReference type="SUPFAM" id="SSF81301">
    <property type="entry name" value="Nucleotidyltransferase"/>
    <property type="match status" value="1"/>
</dbReference>
<dbReference type="Gene3D" id="1.10.3210.10">
    <property type="entry name" value="Hypothetical protein af1432"/>
    <property type="match status" value="1"/>
</dbReference>